<proteinExistence type="predicted"/>
<keyword evidence="3" id="KW-1185">Reference proteome</keyword>
<dbReference type="Pfam" id="PF07992">
    <property type="entry name" value="Pyr_redox_2"/>
    <property type="match status" value="1"/>
</dbReference>
<dbReference type="InterPro" id="IPR036188">
    <property type="entry name" value="FAD/NAD-bd_sf"/>
</dbReference>
<dbReference type="PANTHER" id="PTHR38688">
    <property type="entry name" value="PYR_REDOX_2 DOMAIN-CONTAINING PROTEIN"/>
    <property type="match status" value="1"/>
</dbReference>
<dbReference type="InterPro" id="IPR023753">
    <property type="entry name" value="FAD/NAD-binding_dom"/>
</dbReference>
<dbReference type="EMBL" id="LFJN01000033">
    <property type="protein sequence ID" value="KPI36139.1"/>
    <property type="molecule type" value="Genomic_DNA"/>
</dbReference>
<gene>
    <name evidence="2" type="ORF">AB675_8907</name>
</gene>
<dbReference type="PANTHER" id="PTHR38688:SF1">
    <property type="entry name" value="FAD_NAD(P)-BINDING DOMAIN-CONTAINING PROTEIN"/>
    <property type="match status" value="1"/>
</dbReference>
<accession>A0A0N0NJ32</accession>
<evidence type="ECO:0000313" key="2">
    <source>
        <dbReference type="EMBL" id="KPI36139.1"/>
    </source>
</evidence>
<sequence length="396" mass="43467">MLAPKYTRIVAGAGPAGVAAVGALLHFRPNDKIAWVDPQFSGGRLSKYYRDVSSNTKVKLFLTYAEALKPFKEVIESTPKPNAITALRDLEQEKGCKLSFAADAVEMLGKGLRRHQNVDTILGQVNSAEWKDNAWTLKPSSDNSTNSPSSLTAKSIVLCTGSSPLEVPLPTKKPTLINLDPALDRKQLRDHLPTGKPTTIGIVGTSHSAVVIIMNLVDLLRSTHPHIKIKWFVRSDLLYAEEQPDGRIVRDNTGLKQAAADFAREHLEPGKLEASPILGKVLTRVHCPDVTDPKMAPELDKCDYIIQAIGYKRDPLPHLTVNGKKMQNVGWDPETGRLLNQNDQDSKIPQAYGAGIAFPRRVTDPLGTEESAVGMWKFMKHLKEGLVPALLDEKTA</sequence>
<dbReference type="Gene3D" id="3.50.50.60">
    <property type="entry name" value="FAD/NAD(P)-binding domain"/>
    <property type="match status" value="1"/>
</dbReference>
<dbReference type="STRING" id="1664694.A0A0N0NJ32"/>
<dbReference type="Proteomes" id="UP000038010">
    <property type="component" value="Unassembled WGS sequence"/>
</dbReference>
<dbReference type="OrthoDB" id="432536at2759"/>
<dbReference type="RefSeq" id="XP_017996102.1">
    <property type="nucleotide sequence ID" value="XM_018149394.1"/>
</dbReference>
<dbReference type="GO" id="GO:0016491">
    <property type="term" value="F:oxidoreductase activity"/>
    <property type="evidence" value="ECO:0007669"/>
    <property type="project" value="InterPro"/>
</dbReference>
<dbReference type="GeneID" id="28741274"/>
<dbReference type="InterPro" id="IPR053275">
    <property type="entry name" value="Agnestin_monoxygenase"/>
</dbReference>
<dbReference type="SUPFAM" id="SSF51905">
    <property type="entry name" value="FAD/NAD(P)-binding domain"/>
    <property type="match status" value="1"/>
</dbReference>
<evidence type="ECO:0000313" key="3">
    <source>
        <dbReference type="Proteomes" id="UP000038010"/>
    </source>
</evidence>
<dbReference type="VEuPathDB" id="FungiDB:AB675_8907"/>
<evidence type="ECO:0000259" key="1">
    <source>
        <dbReference type="Pfam" id="PF07992"/>
    </source>
</evidence>
<feature type="domain" description="FAD/NAD(P)-binding" evidence="1">
    <location>
        <begin position="9"/>
        <end position="216"/>
    </location>
</feature>
<dbReference type="AlphaFoldDB" id="A0A0N0NJ32"/>
<reference evidence="2 3" key="1">
    <citation type="submission" date="2015-06" db="EMBL/GenBank/DDBJ databases">
        <title>Draft genome of the ant-associated black yeast Phialophora attae CBS 131958.</title>
        <authorList>
            <person name="Moreno L.F."/>
            <person name="Stielow B.J."/>
            <person name="de Hoog S."/>
            <person name="Vicente V.A."/>
            <person name="Weiss V.A."/>
            <person name="de Vries M."/>
            <person name="Cruz L.M."/>
            <person name="Souza E.M."/>
        </authorList>
    </citation>
    <scope>NUCLEOTIDE SEQUENCE [LARGE SCALE GENOMIC DNA]</scope>
    <source>
        <strain evidence="2 3">CBS 131958</strain>
    </source>
</reference>
<organism evidence="2 3">
    <name type="scientific">Cyphellophora attinorum</name>
    <dbReference type="NCBI Taxonomy" id="1664694"/>
    <lineage>
        <taxon>Eukaryota</taxon>
        <taxon>Fungi</taxon>
        <taxon>Dikarya</taxon>
        <taxon>Ascomycota</taxon>
        <taxon>Pezizomycotina</taxon>
        <taxon>Eurotiomycetes</taxon>
        <taxon>Chaetothyriomycetidae</taxon>
        <taxon>Chaetothyriales</taxon>
        <taxon>Cyphellophoraceae</taxon>
        <taxon>Cyphellophora</taxon>
    </lineage>
</organism>
<protein>
    <recommendedName>
        <fullName evidence="1">FAD/NAD(P)-binding domain-containing protein</fullName>
    </recommendedName>
</protein>
<name>A0A0N0NJ32_9EURO</name>
<comment type="caution">
    <text evidence="2">The sequence shown here is derived from an EMBL/GenBank/DDBJ whole genome shotgun (WGS) entry which is preliminary data.</text>
</comment>
<dbReference type="PRINTS" id="PR00368">
    <property type="entry name" value="FADPNR"/>
</dbReference>